<gene>
    <name evidence="2" type="ORF">MAA_02913</name>
</gene>
<name>E9ESG7_METRA</name>
<dbReference type="RefSeq" id="XP_007819102.1">
    <property type="nucleotide sequence ID" value="XM_007820911.1"/>
</dbReference>
<feature type="region of interest" description="Disordered" evidence="1">
    <location>
        <begin position="195"/>
        <end position="215"/>
    </location>
</feature>
<organism evidence="2 3">
    <name type="scientific">Metarhizium robertsii (strain ARSEF 23 / ATCC MYA-3075)</name>
    <name type="common">Metarhizium anisopliae (strain ARSEF 23)</name>
    <dbReference type="NCBI Taxonomy" id="655844"/>
    <lineage>
        <taxon>Eukaryota</taxon>
        <taxon>Fungi</taxon>
        <taxon>Dikarya</taxon>
        <taxon>Ascomycota</taxon>
        <taxon>Pezizomycotina</taxon>
        <taxon>Sordariomycetes</taxon>
        <taxon>Hypocreomycetidae</taxon>
        <taxon>Hypocreales</taxon>
        <taxon>Clavicipitaceae</taxon>
        <taxon>Metarhizium</taxon>
    </lineage>
</organism>
<keyword evidence="3" id="KW-1185">Reference proteome</keyword>
<dbReference type="InterPro" id="IPR022793">
    <property type="entry name" value="Rrn10"/>
</dbReference>
<accession>E9ESG7</accession>
<comment type="caution">
    <text evidence="2">The sequence shown here is derived from an EMBL/GenBank/DDBJ whole genome shotgun (WGS) entry which is preliminary data.</text>
</comment>
<feature type="compositionally biased region" description="Basic and acidic residues" evidence="1">
    <location>
        <begin position="1"/>
        <end position="11"/>
    </location>
</feature>
<dbReference type="HOGENOM" id="CLU_066274_0_0_1"/>
<reference evidence="2 3" key="2">
    <citation type="journal article" date="2014" name="Proc. Natl. Acad. Sci. U.S.A.">
        <title>Trajectory and genomic determinants of fungal-pathogen speciation and host adaptation.</title>
        <authorList>
            <person name="Hu X."/>
            <person name="Xiao G."/>
            <person name="Zheng P."/>
            <person name="Shang Y."/>
            <person name="Su Y."/>
            <person name="Zhang X."/>
            <person name="Liu X."/>
            <person name="Zhan S."/>
            <person name="St Leger R.J."/>
            <person name="Wang C."/>
        </authorList>
    </citation>
    <scope>GENOME REANNOTATION</scope>
    <source>
        <strain evidence="3">ARSEF 23 / ATCC MYA-3075</strain>
    </source>
</reference>
<dbReference type="Proteomes" id="UP000002498">
    <property type="component" value="Unassembled WGS sequence"/>
</dbReference>
<dbReference type="OrthoDB" id="2565191at2759"/>
<dbReference type="GeneID" id="19257199"/>
<evidence type="ECO:0000313" key="2">
    <source>
        <dbReference type="EMBL" id="EFZ01684.1"/>
    </source>
</evidence>
<dbReference type="PANTHER" id="PTHR28054">
    <property type="entry name" value="RNA POLYMERASE I-SPECIFIC TRANSCRIPTION INITIATION FACTOR RRN10"/>
    <property type="match status" value="1"/>
</dbReference>
<protein>
    <submittedName>
        <fullName evidence="2">Membrane protein</fullName>
    </submittedName>
</protein>
<dbReference type="AlphaFoldDB" id="E9ESG7"/>
<evidence type="ECO:0000256" key="1">
    <source>
        <dbReference type="SAM" id="MobiDB-lite"/>
    </source>
</evidence>
<proteinExistence type="predicted"/>
<dbReference type="PANTHER" id="PTHR28054:SF1">
    <property type="entry name" value="RNA POLYMERASE I-SPECIFIC TRANSCRIPTION INITIATION FACTOR RRN10"/>
    <property type="match status" value="1"/>
</dbReference>
<feature type="region of interest" description="Disordered" evidence="1">
    <location>
        <begin position="1"/>
        <end position="31"/>
    </location>
</feature>
<dbReference type="GO" id="GO:0006360">
    <property type="term" value="P:transcription by RNA polymerase I"/>
    <property type="evidence" value="ECO:0007669"/>
    <property type="project" value="InterPro"/>
</dbReference>
<reference evidence="2 3" key="1">
    <citation type="journal article" date="2011" name="PLoS Genet.">
        <title>Genome sequencing and comparative transcriptomics of the model entomopathogenic fungi Metarhizium anisopliae and M. acridum.</title>
        <authorList>
            <person name="Gao Q."/>
            <person name="Jin K."/>
            <person name="Ying S.H."/>
            <person name="Zhang Y."/>
            <person name="Xiao G."/>
            <person name="Shang Y."/>
            <person name="Duan Z."/>
            <person name="Hu X."/>
            <person name="Xie X.Q."/>
            <person name="Zhou G."/>
            <person name="Peng G."/>
            <person name="Luo Z."/>
            <person name="Huang W."/>
            <person name="Wang B."/>
            <person name="Fang W."/>
            <person name="Wang S."/>
            <person name="Zhong Y."/>
            <person name="Ma L.J."/>
            <person name="St Leger R.J."/>
            <person name="Zhao G.P."/>
            <person name="Pei Y."/>
            <person name="Feng M.G."/>
            <person name="Xia Y."/>
            <person name="Wang C."/>
        </authorList>
    </citation>
    <scope>NUCLEOTIDE SEQUENCE [LARGE SCALE GENOMIC DNA]</scope>
    <source>
        <strain evidence="3">ARSEF 23 / ATCC MYA-3075</strain>
    </source>
</reference>
<evidence type="ECO:0000313" key="3">
    <source>
        <dbReference type="Proteomes" id="UP000002498"/>
    </source>
</evidence>
<dbReference type="EMBL" id="ADNJ02000004">
    <property type="protein sequence ID" value="EFZ01684.1"/>
    <property type="molecule type" value="Genomic_DNA"/>
</dbReference>
<sequence>MDTYAEDKEHPSITAEEDNAQDSGVSDARKPILPRRRLATLYDAVAAPHEVLFRRKDAPERYAEHDVYNAHERDLPRGGRDILPHSDLLKSVHAYSSKFYGAMERRRNEMNRETEVGGGATGGRSVDERSMDETALLAFGILLEEASREVLGQRGDLVFTEGVVGADGSSGDEVAQRTESTVGYRVVESSLRTATNSSVTERRLAKRRRLADSND</sequence>
<dbReference type="KEGG" id="maj:MAA_02913"/>